<dbReference type="SUPFAM" id="SSF116726">
    <property type="entry name" value="TrkA C-terminal domain-like"/>
    <property type="match status" value="2"/>
</dbReference>
<feature type="transmembrane region" description="Helical" evidence="7">
    <location>
        <begin position="5"/>
        <end position="22"/>
    </location>
</feature>
<evidence type="ECO:0000256" key="5">
    <source>
        <dbReference type="ARBA" id="ARBA00022989"/>
    </source>
</evidence>
<comment type="caution">
    <text evidence="9">The sequence shown here is derived from an EMBL/GenBank/DDBJ whole genome shotgun (WGS) entry which is preliminary data.</text>
</comment>
<keyword evidence="3 7" id="KW-0812">Transmembrane</keyword>
<keyword evidence="4" id="KW-0677">Repeat</keyword>
<dbReference type="PANTHER" id="PTHR43652">
    <property type="entry name" value="BASIC AMINO ACID ANTIPORTER YFCC-RELATED"/>
    <property type="match status" value="1"/>
</dbReference>
<comment type="subcellular location">
    <subcellularLocation>
        <location evidence="1">Membrane</location>
        <topology evidence="1">Multi-pass membrane protein</topology>
    </subcellularLocation>
</comment>
<dbReference type="RefSeq" id="WP_377815685.1">
    <property type="nucleotide sequence ID" value="NZ_JBHSLU010000007.1"/>
</dbReference>
<dbReference type="InterPro" id="IPR036721">
    <property type="entry name" value="RCK_C_sf"/>
</dbReference>
<dbReference type="Gene3D" id="3.30.70.1450">
    <property type="entry name" value="Regulator of K+ conductance, C-terminal domain"/>
    <property type="match status" value="2"/>
</dbReference>
<evidence type="ECO:0000313" key="10">
    <source>
        <dbReference type="Proteomes" id="UP001596060"/>
    </source>
</evidence>
<evidence type="ECO:0000256" key="6">
    <source>
        <dbReference type="ARBA" id="ARBA00023136"/>
    </source>
</evidence>
<feature type="transmembrane region" description="Helical" evidence="7">
    <location>
        <begin position="95"/>
        <end position="122"/>
    </location>
</feature>
<protein>
    <submittedName>
        <fullName evidence="9">SLC13 family permease</fullName>
    </submittedName>
</protein>
<feature type="transmembrane region" description="Helical" evidence="7">
    <location>
        <begin position="28"/>
        <end position="49"/>
    </location>
</feature>
<gene>
    <name evidence="9" type="ORF">ACFPN9_05000</name>
</gene>
<feature type="transmembrane region" description="Helical" evidence="7">
    <location>
        <begin position="472"/>
        <end position="497"/>
    </location>
</feature>
<dbReference type="Pfam" id="PF03600">
    <property type="entry name" value="CitMHS"/>
    <property type="match status" value="1"/>
</dbReference>
<reference evidence="10" key="1">
    <citation type="journal article" date="2019" name="Int. J. Syst. Evol. Microbiol.">
        <title>The Global Catalogue of Microorganisms (GCM) 10K type strain sequencing project: providing services to taxonomists for standard genome sequencing and annotation.</title>
        <authorList>
            <consortium name="The Broad Institute Genomics Platform"/>
            <consortium name="The Broad Institute Genome Sequencing Center for Infectious Disease"/>
            <person name="Wu L."/>
            <person name="Ma J."/>
        </authorList>
    </citation>
    <scope>NUCLEOTIDE SEQUENCE [LARGE SCALE GENOMIC DNA]</scope>
    <source>
        <strain evidence="10">CCUG 43117</strain>
    </source>
</reference>
<feature type="transmembrane region" description="Helical" evidence="7">
    <location>
        <begin position="56"/>
        <end position="75"/>
    </location>
</feature>
<feature type="transmembrane region" description="Helical" evidence="7">
    <location>
        <begin position="405"/>
        <end position="430"/>
    </location>
</feature>
<dbReference type="EMBL" id="JBHSLU010000007">
    <property type="protein sequence ID" value="MFC5504612.1"/>
    <property type="molecule type" value="Genomic_DNA"/>
</dbReference>
<feature type="transmembrane region" description="Helical" evidence="7">
    <location>
        <begin position="569"/>
        <end position="589"/>
    </location>
</feature>
<evidence type="ECO:0000259" key="8">
    <source>
        <dbReference type="PROSITE" id="PS51202"/>
    </source>
</evidence>
<feature type="domain" description="RCK C-terminal" evidence="8">
    <location>
        <begin position="298"/>
        <end position="384"/>
    </location>
</feature>
<keyword evidence="2" id="KW-0813">Transport</keyword>
<feature type="transmembrane region" description="Helical" evidence="7">
    <location>
        <begin position="503"/>
        <end position="522"/>
    </location>
</feature>
<keyword evidence="10" id="KW-1185">Reference proteome</keyword>
<evidence type="ECO:0000256" key="4">
    <source>
        <dbReference type="ARBA" id="ARBA00022737"/>
    </source>
</evidence>
<name>A0ABW0NX21_9HYPH</name>
<feature type="transmembrane region" description="Helical" evidence="7">
    <location>
        <begin position="529"/>
        <end position="549"/>
    </location>
</feature>
<feature type="domain" description="RCK C-terminal" evidence="8">
    <location>
        <begin position="207"/>
        <end position="291"/>
    </location>
</feature>
<dbReference type="InterPro" id="IPR004680">
    <property type="entry name" value="Cit_transptr-like_dom"/>
</dbReference>
<evidence type="ECO:0000256" key="2">
    <source>
        <dbReference type="ARBA" id="ARBA00022448"/>
    </source>
</evidence>
<feature type="transmembrane region" description="Helical" evidence="7">
    <location>
        <begin position="180"/>
        <end position="199"/>
    </location>
</feature>
<evidence type="ECO:0000256" key="1">
    <source>
        <dbReference type="ARBA" id="ARBA00004141"/>
    </source>
</evidence>
<feature type="transmembrane region" description="Helical" evidence="7">
    <location>
        <begin position="442"/>
        <end position="460"/>
    </location>
</feature>
<feature type="transmembrane region" description="Helical" evidence="7">
    <location>
        <begin position="134"/>
        <end position="160"/>
    </location>
</feature>
<dbReference type="Pfam" id="PF02080">
    <property type="entry name" value="TrkA_C"/>
    <property type="match status" value="2"/>
</dbReference>
<evidence type="ECO:0000256" key="7">
    <source>
        <dbReference type="SAM" id="Phobius"/>
    </source>
</evidence>
<dbReference type="Proteomes" id="UP001596060">
    <property type="component" value="Unassembled WGS sequence"/>
</dbReference>
<organism evidence="9 10">
    <name type="scientific">Bosea massiliensis</name>
    <dbReference type="NCBI Taxonomy" id="151419"/>
    <lineage>
        <taxon>Bacteria</taxon>
        <taxon>Pseudomonadati</taxon>
        <taxon>Pseudomonadota</taxon>
        <taxon>Alphaproteobacteria</taxon>
        <taxon>Hyphomicrobiales</taxon>
        <taxon>Boseaceae</taxon>
        <taxon>Bosea</taxon>
    </lineage>
</organism>
<dbReference type="InterPro" id="IPR006037">
    <property type="entry name" value="RCK_C"/>
</dbReference>
<sequence length="594" mass="62003">MTTPQLLSVSLVAVMMAAFLWGRLRYDIVAMLALLAGVAIGIIPAGEAFKGFSDDIVIIVGSALVLSAAVARSRVIERGLTRIMPLLGSTQAQVVLLVLAVAVMSAIIKNIGALAMMLPIAYQLARKGGRSPSVFLMPMAFASLLGGIVTLVGTSPNVIVARVRAELGGEPFSMFDFTPVGIVVALAGCAFLAVGYRLLPQDRRGAVSLDQAIDIKDYVTEAEIGPKSTLAGKTVADLKALGGGELQIVAILRDERRLQAPLPDASLKAGDTLLLRGDAAVLERVVAEGELDLDGQHRPTEKEDALDPDQVSEAIIGPNSVLIGQSAGDIGLHARFGVNMIAISRSGERFTQRLRDIRLRAGDIIVIQGDEKQLPEKLMELGLLPLADRVVSLGSTRKAVMTVSIVLAAVVVLAAGLAPVPLTFFAAAVLLITLRCLPLREAYSSIDAPILLMLAALIPVSDTLRSTGATDVFAGWLAQVGAGLPGWGAVALMIAAAMAVTPFLNNAATVLVMAPIGAGFAAKLGYNPDAFLMAVAIGAACDFLTPIGHQCNTLVMGPGGYKFSDYPRLGAPLSLIVLLVAVPMILLVWPLQAG</sequence>
<evidence type="ECO:0000256" key="3">
    <source>
        <dbReference type="ARBA" id="ARBA00022692"/>
    </source>
</evidence>
<dbReference type="InterPro" id="IPR051679">
    <property type="entry name" value="DASS-Related_Transporters"/>
</dbReference>
<dbReference type="PROSITE" id="PS51202">
    <property type="entry name" value="RCK_C"/>
    <property type="match status" value="2"/>
</dbReference>
<evidence type="ECO:0000313" key="9">
    <source>
        <dbReference type="EMBL" id="MFC5504612.1"/>
    </source>
</evidence>
<keyword evidence="6 7" id="KW-0472">Membrane</keyword>
<proteinExistence type="predicted"/>
<accession>A0ABW0NX21</accession>
<keyword evidence="5 7" id="KW-1133">Transmembrane helix</keyword>
<dbReference type="PANTHER" id="PTHR43652:SF2">
    <property type="entry name" value="BASIC AMINO ACID ANTIPORTER YFCC-RELATED"/>
    <property type="match status" value="1"/>
</dbReference>